<organism evidence="2 3">
    <name type="scientific">Pteropus alecto</name>
    <name type="common">Black flying fox</name>
    <dbReference type="NCBI Taxonomy" id="9402"/>
    <lineage>
        <taxon>Eukaryota</taxon>
        <taxon>Metazoa</taxon>
        <taxon>Chordata</taxon>
        <taxon>Craniata</taxon>
        <taxon>Vertebrata</taxon>
        <taxon>Euteleostomi</taxon>
        <taxon>Mammalia</taxon>
        <taxon>Eutheria</taxon>
        <taxon>Laurasiatheria</taxon>
        <taxon>Chiroptera</taxon>
        <taxon>Yinpterochiroptera</taxon>
        <taxon>Pteropodoidea</taxon>
        <taxon>Pteropodidae</taxon>
        <taxon>Pteropodinae</taxon>
        <taxon>Pteropus</taxon>
    </lineage>
</organism>
<name>L5JTS2_PTEAL</name>
<feature type="compositionally biased region" description="Basic and acidic residues" evidence="1">
    <location>
        <begin position="21"/>
        <end position="35"/>
    </location>
</feature>
<keyword evidence="3" id="KW-1185">Reference proteome</keyword>
<dbReference type="InParanoid" id="L5JTS2"/>
<feature type="compositionally biased region" description="Gly residues" evidence="1">
    <location>
        <begin position="144"/>
        <end position="153"/>
    </location>
</feature>
<dbReference type="AlphaFoldDB" id="L5JTS2"/>
<feature type="region of interest" description="Disordered" evidence="1">
    <location>
        <begin position="121"/>
        <end position="197"/>
    </location>
</feature>
<evidence type="ECO:0000313" key="2">
    <source>
        <dbReference type="EMBL" id="ELK02740.1"/>
    </source>
</evidence>
<gene>
    <name evidence="2" type="ORF">PAL_GLEAN10005339</name>
</gene>
<reference evidence="3" key="1">
    <citation type="journal article" date="2013" name="Science">
        <title>Comparative analysis of bat genomes provides insight into the evolution of flight and immunity.</title>
        <authorList>
            <person name="Zhang G."/>
            <person name="Cowled C."/>
            <person name="Shi Z."/>
            <person name="Huang Z."/>
            <person name="Bishop-Lilly K.A."/>
            <person name="Fang X."/>
            <person name="Wynne J.W."/>
            <person name="Xiong Z."/>
            <person name="Baker M.L."/>
            <person name="Zhao W."/>
            <person name="Tachedjian M."/>
            <person name="Zhu Y."/>
            <person name="Zhou P."/>
            <person name="Jiang X."/>
            <person name="Ng J."/>
            <person name="Yang L."/>
            <person name="Wu L."/>
            <person name="Xiao J."/>
            <person name="Feng Y."/>
            <person name="Chen Y."/>
            <person name="Sun X."/>
            <person name="Zhang Y."/>
            <person name="Marsh G.A."/>
            <person name="Crameri G."/>
            <person name="Broder C.C."/>
            <person name="Frey K.G."/>
            <person name="Wang L.F."/>
            <person name="Wang J."/>
        </authorList>
    </citation>
    <scope>NUCLEOTIDE SEQUENCE [LARGE SCALE GENOMIC DNA]</scope>
</reference>
<dbReference type="EMBL" id="KB031119">
    <property type="protein sequence ID" value="ELK02740.1"/>
    <property type="molecule type" value="Genomic_DNA"/>
</dbReference>
<evidence type="ECO:0000256" key="1">
    <source>
        <dbReference type="SAM" id="MobiDB-lite"/>
    </source>
</evidence>
<dbReference type="Proteomes" id="UP000010552">
    <property type="component" value="Unassembled WGS sequence"/>
</dbReference>
<feature type="region of interest" description="Disordered" evidence="1">
    <location>
        <begin position="1"/>
        <end position="53"/>
    </location>
</feature>
<feature type="compositionally biased region" description="Pro residues" evidence="1">
    <location>
        <begin position="123"/>
        <end position="132"/>
    </location>
</feature>
<sequence>MGSRGQWTPGGDPASVCLSPHEAHRSRSSDARDGEGGEPGRPGSQFQGPLRQGTPAGWCWGAAAGTARAFYSLFTESSTPLPPSTCRTLRWGPGRRALTSSHEPGQRCPCMFDDRTPVIRKPPAQPEGPPVGPNVQPHTVAMGRAGGESGDLGGTRNAPPHPAPGPGVRPPASQCTTRLCSLERKRPGLAGEVGRAR</sequence>
<proteinExistence type="predicted"/>
<protein>
    <submittedName>
        <fullName evidence="2">Uncharacterized protein</fullName>
    </submittedName>
</protein>
<accession>L5JTS2</accession>
<feature type="compositionally biased region" description="Pro residues" evidence="1">
    <location>
        <begin position="159"/>
        <end position="169"/>
    </location>
</feature>
<evidence type="ECO:0000313" key="3">
    <source>
        <dbReference type="Proteomes" id="UP000010552"/>
    </source>
</evidence>